<dbReference type="Gene3D" id="3.20.120.10">
    <property type="entry name" value="Hydrophobin"/>
    <property type="match status" value="1"/>
</dbReference>
<evidence type="ECO:0000313" key="5">
    <source>
        <dbReference type="EMBL" id="RNJ53840.1"/>
    </source>
</evidence>
<dbReference type="SUPFAM" id="SSF101751">
    <property type="entry name" value="Hydrophobin II, HfbII"/>
    <property type="match status" value="1"/>
</dbReference>
<evidence type="ECO:0000256" key="3">
    <source>
        <dbReference type="ARBA" id="ARBA00023157"/>
    </source>
</evidence>
<dbReference type="GeneID" id="39604994"/>
<accession>A0A3M9Y3V5</accession>
<evidence type="ECO:0000256" key="1">
    <source>
        <dbReference type="ARBA" id="ARBA00004196"/>
    </source>
</evidence>
<comment type="subcellular location">
    <subcellularLocation>
        <location evidence="1">Cell envelope</location>
    </subcellularLocation>
</comment>
<dbReference type="EMBL" id="RBVV01000125">
    <property type="protein sequence ID" value="RNJ53840.1"/>
    <property type="molecule type" value="Genomic_DNA"/>
</dbReference>
<dbReference type="AlphaFoldDB" id="A0A3M9Y3V5"/>
<keyword evidence="3" id="KW-1015">Disulfide bond</keyword>
<protein>
    <recommendedName>
        <fullName evidence="7">Hydrophobin</fullName>
    </recommendedName>
</protein>
<dbReference type="PANTHER" id="PTHR42341:SF1">
    <property type="entry name" value="HYDROPHOBIN"/>
    <property type="match status" value="1"/>
</dbReference>
<dbReference type="InterPro" id="IPR010636">
    <property type="entry name" value="Class_II_hydrophobin"/>
</dbReference>
<comment type="similarity">
    <text evidence="2">Belongs to the cerato-ulmin hydrophobin family.</text>
</comment>
<evidence type="ECO:0008006" key="7">
    <source>
        <dbReference type="Google" id="ProtNLM"/>
    </source>
</evidence>
<feature type="chain" id="PRO_5018209263" description="Hydrophobin" evidence="4">
    <location>
        <begin position="17"/>
        <end position="95"/>
    </location>
</feature>
<evidence type="ECO:0000313" key="6">
    <source>
        <dbReference type="Proteomes" id="UP000267145"/>
    </source>
</evidence>
<sequence length="95" mass="9216">MQFTIVAALFASVAMAAPATLAARASVCPSGLLNGSPQCCATDVLGVASLDCSVPSRTPSDGADLKAICAEAGKSALCCSVPVAGQSLLCTAVIG</sequence>
<gene>
    <name evidence="5" type="ORF">D7B24_001305</name>
</gene>
<comment type="caution">
    <text evidence="5">The sequence shown here is derived from an EMBL/GenBank/DDBJ whole genome shotgun (WGS) entry which is preliminary data.</text>
</comment>
<dbReference type="PANTHER" id="PTHR42341">
    <property type="entry name" value="HYDROPHOBIN"/>
    <property type="match status" value="1"/>
</dbReference>
<organism evidence="5 6">
    <name type="scientific">Verticillium nonalfalfae</name>
    <dbReference type="NCBI Taxonomy" id="1051616"/>
    <lineage>
        <taxon>Eukaryota</taxon>
        <taxon>Fungi</taxon>
        <taxon>Dikarya</taxon>
        <taxon>Ascomycota</taxon>
        <taxon>Pezizomycotina</taxon>
        <taxon>Sordariomycetes</taxon>
        <taxon>Hypocreomycetidae</taxon>
        <taxon>Glomerellales</taxon>
        <taxon>Plectosphaerellaceae</taxon>
        <taxon>Verticillium</taxon>
    </lineage>
</organism>
<reference evidence="5 6" key="1">
    <citation type="submission" date="2018-10" db="EMBL/GenBank/DDBJ databases">
        <title>Genome sequence of Verticillium nonalfalfae VnAa140.</title>
        <authorList>
            <person name="Stajich J.E."/>
            <person name="Kasson M.T."/>
        </authorList>
    </citation>
    <scope>NUCLEOTIDE SEQUENCE [LARGE SCALE GENOMIC DNA]</scope>
    <source>
        <strain evidence="5 6">VnAa140</strain>
    </source>
</reference>
<dbReference type="STRING" id="1051616.A0A3M9Y3V5"/>
<name>A0A3M9Y3V5_9PEZI</name>
<evidence type="ECO:0000256" key="4">
    <source>
        <dbReference type="SAM" id="SignalP"/>
    </source>
</evidence>
<dbReference type="Pfam" id="PF06766">
    <property type="entry name" value="Hydrophobin_2"/>
    <property type="match status" value="1"/>
</dbReference>
<keyword evidence="4" id="KW-0732">Signal</keyword>
<keyword evidence="6" id="KW-1185">Reference proteome</keyword>
<dbReference type="Proteomes" id="UP000267145">
    <property type="component" value="Unassembled WGS sequence"/>
</dbReference>
<dbReference type="InterPro" id="IPR036686">
    <property type="entry name" value="Class_II_Hydrophobin_sf"/>
</dbReference>
<feature type="signal peptide" evidence="4">
    <location>
        <begin position="1"/>
        <end position="16"/>
    </location>
</feature>
<proteinExistence type="inferred from homology"/>
<dbReference type="GO" id="GO:0005576">
    <property type="term" value="C:extracellular region"/>
    <property type="evidence" value="ECO:0007669"/>
    <property type="project" value="InterPro"/>
</dbReference>
<dbReference type="CDD" id="cd23508">
    <property type="entry name" value="hydrophobin_II"/>
    <property type="match status" value="1"/>
</dbReference>
<evidence type="ECO:0000256" key="2">
    <source>
        <dbReference type="ARBA" id="ARBA00009576"/>
    </source>
</evidence>
<dbReference type="RefSeq" id="XP_028491998.1">
    <property type="nucleotide sequence ID" value="XM_028635542.1"/>
</dbReference>